<keyword evidence="1" id="KW-0547">Nucleotide-binding</keyword>
<protein>
    <submittedName>
        <fullName evidence="5">5-oxoprolinase subunit PxpB</fullName>
        <ecNumber evidence="5">3.5.2.9</ecNumber>
    </submittedName>
</protein>
<dbReference type="Pfam" id="PF02682">
    <property type="entry name" value="CT_C_D"/>
    <property type="match status" value="1"/>
</dbReference>
<dbReference type="InterPro" id="IPR003833">
    <property type="entry name" value="CT_C_D"/>
</dbReference>
<dbReference type="EC" id="3.5.2.9" evidence="5"/>
<keyword evidence="2 5" id="KW-0378">Hydrolase</keyword>
<dbReference type="Gene3D" id="2.40.100.10">
    <property type="entry name" value="Cyclophilin-like"/>
    <property type="match status" value="1"/>
</dbReference>
<dbReference type="PANTHER" id="PTHR34698:SF2">
    <property type="entry name" value="5-OXOPROLINASE SUBUNIT B"/>
    <property type="match status" value="1"/>
</dbReference>
<dbReference type="EMBL" id="JBHTNH010000020">
    <property type="protein sequence ID" value="MFD1361885.1"/>
    <property type="molecule type" value="Genomic_DNA"/>
</dbReference>
<proteinExistence type="predicted"/>
<name>A0ABW3ZU21_9BACI</name>
<dbReference type="Proteomes" id="UP001597178">
    <property type="component" value="Unassembled WGS sequence"/>
</dbReference>
<accession>A0ABW3ZU21</accession>
<dbReference type="Gene3D" id="3.30.1360.40">
    <property type="match status" value="1"/>
</dbReference>
<evidence type="ECO:0000256" key="3">
    <source>
        <dbReference type="ARBA" id="ARBA00022840"/>
    </source>
</evidence>
<evidence type="ECO:0000313" key="5">
    <source>
        <dbReference type="EMBL" id="MFD1361885.1"/>
    </source>
</evidence>
<dbReference type="RefSeq" id="WP_382399885.1">
    <property type="nucleotide sequence ID" value="NZ_JBHTNH010000020.1"/>
</dbReference>
<evidence type="ECO:0000256" key="2">
    <source>
        <dbReference type="ARBA" id="ARBA00022801"/>
    </source>
</evidence>
<sequence>MTTITCQPVGDTAIRIQFNENVSPELNRQIRAFCKRLSDFNVKGVTEWVPAYNAVHVYYQPYFISYEKLHAILHDMTYSDSAYQKETVTLVKIPVLYGGKAGTDIAQVAGNSGLSEQRVIEKHAGVDYLIYMIGFLPGFPYLGGLPEDLATPRLVNPRSHVPEGSVGIAGNQTGIYPLASPGGWNIIGRTPVKLFDPDREEPFLYRAGDRIRFVPISKREYDRIEKHVQHNTFQIEKEVIQDGQLSD</sequence>
<keyword evidence="6" id="KW-1185">Reference proteome</keyword>
<evidence type="ECO:0000313" key="6">
    <source>
        <dbReference type="Proteomes" id="UP001597178"/>
    </source>
</evidence>
<dbReference type="SUPFAM" id="SSF50891">
    <property type="entry name" value="Cyclophilin-like"/>
    <property type="match status" value="1"/>
</dbReference>
<dbReference type="GO" id="GO:0017168">
    <property type="term" value="F:5-oxoprolinase (ATP-hydrolyzing) activity"/>
    <property type="evidence" value="ECO:0007669"/>
    <property type="project" value="UniProtKB-EC"/>
</dbReference>
<dbReference type="InterPro" id="IPR010016">
    <property type="entry name" value="PxpB"/>
</dbReference>
<dbReference type="SUPFAM" id="SSF160467">
    <property type="entry name" value="PH0987 N-terminal domain-like"/>
    <property type="match status" value="1"/>
</dbReference>
<dbReference type="SMART" id="SM00796">
    <property type="entry name" value="AHS1"/>
    <property type="match status" value="1"/>
</dbReference>
<dbReference type="NCBIfam" id="TIGR00370">
    <property type="entry name" value="5-oxoprolinase subunit PxpB"/>
    <property type="match status" value="1"/>
</dbReference>
<gene>
    <name evidence="5" type="primary">pxpB</name>
    <name evidence="5" type="ORF">ACFQ4A_09490</name>
</gene>
<reference evidence="6" key="1">
    <citation type="journal article" date="2019" name="Int. J. Syst. Evol. Microbiol.">
        <title>The Global Catalogue of Microorganisms (GCM) 10K type strain sequencing project: providing services to taxonomists for standard genome sequencing and annotation.</title>
        <authorList>
            <consortium name="The Broad Institute Genomics Platform"/>
            <consortium name="The Broad Institute Genome Sequencing Center for Infectious Disease"/>
            <person name="Wu L."/>
            <person name="Ma J."/>
        </authorList>
    </citation>
    <scope>NUCLEOTIDE SEQUENCE [LARGE SCALE GENOMIC DNA]</scope>
    <source>
        <strain evidence="6">CCUG 54822</strain>
    </source>
</reference>
<keyword evidence="3" id="KW-0067">ATP-binding</keyword>
<dbReference type="InterPro" id="IPR029000">
    <property type="entry name" value="Cyclophilin-like_dom_sf"/>
</dbReference>
<organism evidence="5 6">
    <name type="scientific">Lentibacillus salinarum</name>
    <dbReference type="NCBI Taxonomy" id="446820"/>
    <lineage>
        <taxon>Bacteria</taxon>
        <taxon>Bacillati</taxon>
        <taxon>Bacillota</taxon>
        <taxon>Bacilli</taxon>
        <taxon>Bacillales</taxon>
        <taxon>Bacillaceae</taxon>
        <taxon>Lentibacillus</taxon>
    </lineage>
</organism>
<dbReference type="PANTHER" id="PTHR34698">
    <property type="entry name" value="5-OXOPROLINASE SUBUNIT B"/>
    <property type="match status" value="1"/>
</dbReference>
<comment type="caution">
    <text evidence="5">The sequence shown here is derived from an EMBL/GenBank/DDBJ whole genome shotgun (WGS) entry which is preliminary data.</text>
</comment>
<evidence type="ECO:0000259" key="4">
    <source>
        <dbReference type="SMART" id="SM00796"/>
    </source>
</evidence>
<evidence type="ECO:0000256" key="1">
    <source>
        <dbReference type="ARBA" id="ARBA00022741"/>
    </source>
</evidence>
<feature type="domain" description="Carboxyltransferase" evidence="4">
    <location>
        <begin position="4"/>
        <end position="205"/>
    </location>
</feature>